<accession>A0AB72YZR0</accession>
<dbReference type="InterPro" id="IPR009057">
    <property type="entry name" value="Homeodomain-like_sf"/>
</dbReference>
<comment type="caution">
    <text evidence="4">The sequence shown here is derived from an EMBL/GenBank/DDBJ whole genome shotgun (WGS) entry which is preliminary data.</text>
</comment>
<dbReference type="AlphaFoldDB" id="A0AB72YZR0"/>
<evidence type="ECO:0000259" key="3">
    <source>
        <dbReference type="PROSITE" id="PS50977"/>
    </source>
</evidence>
<name>A0AB72YZR0_9BIFI</name>
<dbReference type="EMBL" id="AEHJ01000029">
    <property type="protein sequence ID" value="EFO77324.1"/>
    <property type="molecule type" value="Genomic_DNA"/>
</dbReference>
<dbReference type="GO" id="GO:0003677">
    <property type="term" value="F:DNA binding"/>
    <property type="evidence" value="ECO:0007669"/>
    <property type="project" value="UniProtKB-UniRule"/>
</dbReference>
<evidence type="ECO:0000313" key="4">
    <source>
        <dbReference type="EMBL" id="EFO77324.1"/>
    </source>
</evidence>
<dbReference type="Proteomes" id="UP000003457">
    <property type="component" value="Unassembled WGS sequence"/>
</dbReference>
<dbReference type="Pfam" id="PF00440">
    <property type="entry name" value="TetR_N"/>
    <property type="match status" value="1"/>
</dbReference>
<dbReference type="PANTHER" id="PTHR43479:SF16">
    <property type="entry name" value="HTH TETR-TYPE DOMAIN-CONTAINING PROTEIN"/>
    <property type="match status" value="1"/>
</dbReference>
<dbReference type="InterPro" id="IPR001647">
    <property type="entry name" value="HTH_TetR"/>
</dbReference>
<dbReference type="RefSeq" id="WP_003842958.1">
    <property type="nucleotide sequence ID" value="NZ_AEHJ01000029.1"/>
</dbReference>
<dbReference type="PANTHER" id="PTHR43479">
    <property type="entry name" value="ACREF/ENVCD OPERON REPRESSOR-RELATED"/>
    <property type="match status" value="1"/>
</dbReference>
<dbReference type="InterPro" id="IPR050624">
    <property type="entry name" value="HTH-type_Tx_Regulator"/>
</dbReference>
<dbReference type="Gene3D" id="1.10.357.10">
    <property type="entry name" value="Tetracycline Repressor, domain 2"/>
    <property type="match status" value="1"/>
</dbReference>
<dbReference type="PROSITE" id="PS50977">
    <property type="entry name" value="HTH_TETR_2"/>
    <property type="match status" value="1"/>
</dbReference>
<protein>
    <submittedName>
        <fullName evidence="4">Transcriptional regulator, TetR family</fullName>
    </submittedName>
</protein>
<evidence type="ECO:0000313" key="5">
    <source>
        <dbReference type="Proteomes" id="UP000003457"/>
    </source>
</evidence>
<proteinExistence type="predicted"/>
<evidence type="ECO:0000256" key="2">
    <source>
        <dbReference type="PROSITE-ProRule" id="PRU00335"/>
    </source>
</evidence>
<reference evidence="4 5" key="1">
    <citation type="submission" date="2010-10" db="EMBL/GenBank/DDBJ databases">
        <authorList>
            <person name="Durkin A.S."/>
            <person name="Madupu R."/>
            <person name="Torralba M."/>
            <person name="Gillis M."/>
            <person name="Methe B."/>
            <person name="Sutton G."/>
            <person name="Nelson K.E."/>
        </authorList>
    </citation>
    <scope>NUCLEOTIDE SEQUENCE [LARGE SCALE GENOMIC DNA]</scope>
    <source>
        <strain evidence="4 5">JCVIHMP022</strain>
    </source>
</reference>
<feature type="domain" description="HTH tetR-type" evidence="3">
    <location>
        <begin position="14"/>
        <end position="74"/>
    </location>
</feature>
<gene>
    <name evidence="4" type="ORF">HMPREF9003_1729</name>
</gene>
<dbReference type="SUPFAM" id="SSF46689">
    <property type="entry name" value="Homeodomain-like"/>
    <property type="match status" value="1"/>
</dbReference>
<sequence length="200" mass="22875">MKADEQRAGTRTGRRILNGMADALLELVGEQSFEQVRVNAICERADYPRATFYNYFADKYDLLNHCWARFAASMEPRDFEGTRDGFHTLFDRFADLFDRNAELMRKIFAHNGLDGALMRSLTAYFIARMRESFRANHCYHLEVAGGLPQDLLADFCANTMLLIMRWTFLSATPISRDQAHALIDQLIINTETSGTATTKQ</sequence>
<evidence type="ECO:0000256" key="1">
    <source>
        <dbReference type="ARBA" id="ARBA00023125"/>
    </source>
</evidence>
<feature type="DNA-binding region" description="H-T-H motif" evidence="2">
    <location>
        <begin position="37"/>
        <end position="56"/>
    </location>
</feature>
<organism evidence="4 5">
    <name type="scientific">Bifidobacterium dentium JCVIHMP022</name>
    <dbReference type="NCBI Taxonomy" id="553191"/>
    <lineage>
        <taxon>Bacteria</taxon>
        <taxon>Bacillati</taxon>
        <taxon>Actinomycetota</taxon>
        <taxon>Actinomycetes</taxon>
        <taxon>Bifidobacteriales</taxon>
        <taxon>Bifidobacteriaceae</taxon>
        <taxon>Bifidobacterium</taxon>
    </lineage>
</organism>
<keyword evidence="1 2" id="KW-0238">DNA-binding</keyword>